<dbReference type="GO" id="GO:0016787">
    <property type="term" value="F:hydrolase activity"/>
    <property type="evidence" value="ECO:0007669"/>
    <property type="project" value="UniProtKB-KW"/>
</dbReference>
<proteinExistence type="inferred from homology"/>
<evidence type="ECO:0000313" key="7">
    <source>
        <dbReference type="EMBL" id="CDM92916.1"/>
    </source>
</evidence>
<dbReference type="InterPro" id="IPR051813">
    <property type="entry name" value="HepT_RNase_toxin"/>
</dbReference>
<keyword evidence="2" id="KW-1277">Toxin-antitoxin system</keyword>
<evidence type="ECO:0000313" key="8">
    <source>
        <dbReference type="Proteomes" id="UP000032946"/>
    </source>
</evidence>
<dbReference type="AlphaFoldDB" id="A0A9P1KC81"/>
<keyword evidence="1" id="KW-0597">Phosphoprotein</keyword>
<organism evidence="7 8">
    <name type="scientific">Limnospira indica PCC 8005</name>
    <dbReference type="NCBI Taxonomy" id="376219"/>
    <lineage>
        <taxon>Bacteria</taxon>
        <taxon>Bacillati</taxon>
        <taxon>Cyanobacteriota</taxon>
        <taxon>Cyanophyceae</taxon>
        <taxon>Oscillatoriophycideae</taxon>
        <taxon>Oscillatoriales</taxon>
        <taxon>Sirenicapillariaceae</taxon>
        <taxon>Limnospira</taxon>
    </lineage>
</organism>
<evidence type="ECO:0000256" key="2">
    <source>
        <dbReference type="ARBA" id="ARBA00022649"/>
    </source>
</evidence>
<comment type="similarity">
    <text evidence="6">Belongs to the HepT RNase toxin family.</text>
</comment>
<dbReference type="PANTHER" id="PTHR34139">
    <property type="entry name" value="UPF0331 PROTEIN MJ0127"/>
    <property type="match status" value="1"/>
</dbReference>
<dbReference type="Pfam" id="PF01934">
    <property type="entry name" value="HepT-like"/>
    <property type="match status" value="1"/>
</dbReference>
<evidence type="ECO:0000256" key="3">
    <source>
        <dbReference type="ARBA" id="ARBA00022722"/>
    </source>
</evidence>
<dbReference type="GO" id="GO:0110001">
    <property type="term" value="C:toxin-antitoxin complex"/>
    <property type="evidence" value="ECO:0007669"/>
    <property type="project" value="InterPro"/>
</dbReference>
<accession>A0A9P1KC81</accession>
<sequence length="116" mass="13672">MTDDEIYLQDIYERICRIETYTEGGQTEFMQSLLIQDGVIRSFEVIGEAVKRLSQELRQSYSDIPWRRMAGLRDVLIHDYEEINLEEVWNVVEQNLPDLKRKILVILSAINHETEG</sequence>
<keyword evidence="5" id="KW-0378">Hydrolase</keyword>
<protein>
    <recommendedName>
        <fullName evidence="9">DUF86 domain-containing protein</fullName>
    </recommendedName>
</protein>
<dbReference type="RefSeq" id="WP_006667960.1">
    <property type="nucleotide sequence ID" value="NZ_FO818640.1"/>
</dbReference>
<name>A0A9P1KC81_9CYAN</name>
<evidence type="ECO:0000256" key="4">
    <source>
        <dbReference type="ARBA" id="ARBA00022741"/>
    </source>
</evidence>
<gene>
    <name evidence="7" type="ORF">ARTHRO_10589</name>
</gene>
<evidence type="ECO:0000256" key="6">
    <source>
        <dbReference type="ARBA" id="ARBA00024207"/>
    </source>
</evidence>
<evidence type="ECO:0008006" key="9">
    <source>
        <dbReference type="Google" id="ProtNLM"/>
    </source>
</evidence>
<evidence type="ECO:0000256" key="5">
    <source>
        <dbReference type="ARBA" id="ARBA00022801"/>
    </source>
</evidence>
<dbReference type="SUPFAM" id="SSF81593">
    <property type="entry name" value="Nucleotidyltransferase substrate binding subunit/domain"/>
    <property type="match status" value="1"/>
</dbReference>
<dbReference type="EMBL" id="FO818640">
    <property type="protein sequence ID" value="CDM92916.1"/>
    <property type="molecule type" value="Genomic_DNA"/>
</dbReference>
<dbReference type="GO" id="GO:0000166">
    <property type="term" value="F:nucleotide binding"/>
    <property type="evidence" value="ECO:0007669"/>
    <property type="project" value="UniProtKB-KW"/>
</dbReference>
<keyword evidence="3" id="KW-0540">Nuclease</keyword>
<keyword evidence="8" id="KW-1185">Reference proteome</keyword>
<dbReference type="Gene3D" id="1.20.120.580">
    <property type="entry name" value="bsu32300-like"/>
    <property type="match status" value="1"/>
</dbReference>
<dbReference type="InterPro" id="IPR037038">
    <property type="entry name" value="HepT-like_sf"/>
</dbReference>
<dbReference type="InterPro" id="IPR008201">
    <property type="entry name" value="HepT-like"/>
</dbReference>
<dbReference type="Proteomes" id="UP000032946">
    <property type="component" value="Chromosome"/>
</dbReference>
<evidence type="ECO:0000256" key="1">
    <source>
        <dbReference type="ARBA" id="ARBA00022553"/>
    </source>
</evidence>
<keyword evidence="4" id="KW-0547">Nucleotide-binding</keyword>
<dbReference type="GO" id="GO:0004540">
    <property type="term" value="F:RNA nuclease activity"/>
    <property type="evidence" value="ECO:0007669"/>
    <property type="project" value="InterPro"/>
</dbReference>
<reference evidence="7 8" key="1">
    <citation type="submission" date="2014-02" db="EMBL/GenBank/DDBJ databases">
        <authorList>
            <person name="Genoscope - CEA"/>
        </authorList>
    </citation>
    <scope>NUCLEOTIDE SEQUENCE [LARGE SCALE GENOMIC DNA]</scope>
    <source>
        <strain evidence="7 8">PCC 8005</strain>
    </source>
</reference>
<dbReference type="PANTHER" id="PTHR34139:SF1">
    <property type="entry name" value="RNASE MJ1380-RELATED"/>
    <property type="match status" value="1"/>
</dbReference>